<dbReference type="InterPro" id="IPR001810">
    <property type="entry name" value="F-box_dom"/>
</dbReference>
<dbReference type="Proteomes" id="UP000218231">
    <property type="component" value="Unassembled WGS sequence"/>
</dbReference>
<feature type="domain" description="F-box" evidence="1">
    <location>
        <begin position="47"/>
        <end position="100"/>
    </location>
</feature>
<gene>
    <name evidence="2" type="ORF">WR25_23804</name>
</gene>
<organism evidence="2 3">
    <name type="scientific">Diploscapter pachys</name>
    <dbReference type="NCBI Taxonomy" id="2018661"/>
    <lineage>
        <taxon>Eukaryota</taxon>
        <taxon>Metazoa</taxon>
        <taxon>Ecdysozoa</taxon>
        <taxon>Nematoda</taxon>
        <taxon>Chromadorea</taxon>
        <taxon>Rhabditida</taxon>
        <taxon>Rhabditina</taxon>
        <taxon>Rhabditomorpha</taxon>
        <taxon>Rhabditoidea</taxon>
        <taxon>Rhabditidae</taxon>
        <taxon>Diploscapter</taxon>
    </lineage>
</organism>
<accession>A0A2A2K279</accession>
<dbReference type="EMBL" id="LIAE01009833">
    <property type="protein sequence ID" value="PAV68045.1"/>
    <property type="molecule type" value="Genomic_DNA"/>
</dbReference>
<reference evidence="2 3" key="1">
    <citation type="journal article" date="2017" name="Curr. Biol.">
        <title>Genome architecture and evolution of a unichromosomal asexual nematode.</title>
        <authorList>
            <person name="Fradin H."/>
            <person name="Zegar C."/>
            <person name="Gutwein M."/>
            <person name="Lucas J."/>
            <person name="Kovtun M."/>
            <person name="Corcoran D."/>
            <person name="Baugh L.R."/>
            <person name="Kiontke K."/>
            <person name="Gunsalus K."/>
            <person name="Fitch D.H."/>
            <person name="Piano F."/>
        </authorList>
    </citation>
    <scope>NUCLEOTIDE SEQUENCE [LARGE SCALE GENOMIC DNA]</scope>
    <source>
        <strain evidence="2">PF1309</strain>
    </source>
</reference>
<comment type="caution">
    <text evidence="2">The sequence shown here is derived from an EMBL/GenBank/DDBJ whole genome shotgun (WGS) entry which is preliminary data.</text>
</comment>
<protein>
    <recommendedName>
        <fullName evidence="1">F-box domain-containing protein</fullName>
    </recommendedName>
</protein>
<evidence type="ECO:0000313" key="2">
    <source>
        <dbReference type="EMBL" id="PAV68045.1"/>
    </source>
</evidence>
<feature type="non-terminal residue" evidence="2">
    <location>
        <position position="1"/>
    </location>
</feature>
<name>A0A2A2K279_9BILA</name>
<dbReference type="PROSITE" id="PS50181">
    <property type="entry name" value="FBOX"/>
    <property type="match status" value="1"/>
</dbReference>
<keyword evidence="3" id="KW-1185">Reference proteome</keyword>
<sequence length="187" mass="22239">FMSILAGPPPYDQFFLGMMRVDPMSADWVYGDGTLLGPWNHWFTLIGVMINNLSTELILEILVYLDYGNIENLSWTQKRYMMIVQRHFPEALEQKIWIRKISIMPSENNSSRLQTYQVEIRLPIDDQYKDDVDPITSIQVTGYIDKHTDRRANQENYKLTFNHFKRFFEWRKSLNLFGYLETSNQNP</sequence>
<evidence type="ECO:0000313" key="3">
    <source>
        <dbReference type="Proteomes" id="UP000218231"/>
    </source>
</evidence>
<evidence type="ECO:0000259" key="1">
    <source>
        <dbReference type="PROSITE" id="PS50181"/>
    </source>
</evidence>
<dbReference type="AlphaFoldDB" id="A0A2A2K279"/>
<proteinExistence type="predicted"/>